<sequence length="412" mass="47170">MRTLDHWEGRLSALPTTIDCAEMRVIGNDYRQPAFVGPGHIDIRSAADIDFTMHATAANDVDAIRQLGRARENPYEIRDQFILVMTDYQGIEWNCGWTRPEPQTISNRGWLLKGRINSLVTRATGDWVSDKSSIELVFQPKFWLPMSKSVLTVTSIDDVEIEREYSDGQQTVQVLDSEIKFFTTPSSDALWLTAETSTKLIHPYAENWVCEPLRILLGQRIYPRLVARNFGDRTAHVWLRPSLGEYPDLGVASLLGDDHAGLRKDFWKLYASLLQMIAEDKTADGHPNFEPHAITRFYDEIIRATQGSRWVLCMTLSSVAEGLVRLLIPCNPRAKIDNHLKALVCQKILRRENQVAWTRVRHEVMHGHLVSPWGTEEEDKQLSQLIDLIRRLTRKLIEPYVGEESRGTDRVL</sequence>
<evidence type="ECO:0000313" key="1">
    <source>
        <dbReference type="EMBL" id="MDI6448306.1"/>
    </source>
</evidence>
<name>A0AAW6TXZ0_9BACT</name>
<accession>A0AAW6TXZ0</accession>
<protein>
    <recommendedName>
        <fullName evidence="3">ApeA N-terminal domain-containing protein</fullName>
    </recommendedName>
</protein>
<dbReference type="EMBL" id="JASCXX010000004">
    <property type="protein sequence ID" value="MDI6448306.1"/>
    <property type="molecule type" value="Genomic_DNA"/>
</dbReference>
<dbReference type="RefSeq" id="WP_349243714.1">
    <property type="nucleotide sequence ID" value="NZ_JASCXX010000004.1"/>
</dbReference>
<comment type="caution">
    <text evidence="1">The sequence shown here is derived from an EMBL/GenBank/DDBJ whole genome shotgun (WGS) entry which is preliminary data.</text>
</comment>
<evidence type="ECO:0000313" key="2">
    <source>
        <dbReference type="Proteomes" id="UP001431776"/>
    </source>
</evidence>
<proteinExistence type="predicted"/>
<keyword evidence="2" id="KW-1185">Reference proteome</keyword>
<reference evidence="1" key="1">
    <citation type="submission" date="2023-05" db="EMBL/GenBank/DDBJ databases">
        <title>Anaerotaeda fermentans gen. nov., sp. nov., a novel anaerobic planctomycete of the new family within the order Sedimentisphaerales isolated from Taman Peninsula, Russia.</title>
        <authorList>
            <person name="Khomyakova M.A."/>
            <person name="Merkel A.Y."/>
            <person name="Slobodkin A.I."/>
        </authorList>
    </citation>
    <scope>NUCLEOTIDE SEQUENCE</scope>
    <source>
        <strain evidence="1">M17dextr</strain>
    </source>
</reference>
<organism evidence="1 2">
    <name type="scientific">Anaerobaca lacustris</name>
    <dbReference type="NCBI Taxonomy" id="3044600"/>
    <lineage>
        <taxon>Bacteria</taxon>
        <taxon>Pseudomonadati</taxon>
        <taxon>Planctomycetota</taxon>
        <taxon>Phycisphaerae</taxon>
        <taxon>Sedimentisphaerales</taxon>
        <taxon>Anaerobacaceae</taxon>
        <taxon>Anaerobaca</taxon>
    </lineage>
</organism>
<dbReference type="AlphaFoldDB" id="A0AAW6TXZ0"/>
<dbReference type="Proteomes" id="UP001431776">
    <property type="component" value="Unassembled WGS sequence"/>
</dbReference>
<gene>
    <name evidence="1" type="ORF">QJ522_04560</name>
</gene>
<evidence type="ECO:0008006" key="3">
    <source>
        <dbReference type="Google" id="ProtNLM"/>
    </source>
</evidence>